<reference evidence="5" key="1">
    <citation type="submission" date="2019-11" db="EMBL/GenBank/DDBJ databases">
        <title>Leishmania tarentolae CDS.</title>
        <authorList>
            <person name="Goto Y."/>
            <person name="Yamagishi J."/>
        </authorList>
    </citation>
    <scope>NUCLEOTIDE SEQUENCE [LARGE SCALE GENOMIC DNA]</scope>
    <source>
        <strain evidence="5">Parrot Tar II</strain>
    </source>
</reference>
<feature type="repeat" description="ANK" evidence="3">
    <location>
        <begin position="328"/>
        <end position="352"/>
    </location>
</feature>
<proteinExistence type="predicted"/>
<dbReference type="SMART" id="SM00248">
    <property type="entry name" value="ANK"/>
    <property type="match status" value="14"/>
</dbReference>
<dbReference type="PROSITE" id="PS50088">
    <property type="entry name" value="ANK_REPEAT"/>
    <property type="match status" value="4"/>
</dbReference>
<feature type="repeat" description="ANK" evidence="3">
    <location>
        <begin position="1275"/>
        <end position="1307"/>
    </location>
</feature>
<dbReference type="Proteomes" id="UP000419144">
    <property type="component" value="Unassembled WGS sequence"/>
</dbReference>
<accession>A0A640KSX6</accession>
<dbReference type="Pfam" id="PF00023">
    <property type="entry name" value="Ank"/>
    <property type="match status" value="1"/>
</dbReference>
<organism evidence="5 6">
    <name type="scientific">Leishmania tarentolae</name>
    <name type="common">Sauroleishmania tarentolae</name>
    <dbReference type="NCBI Taxonomy" id="5689"/>
    <lineage>
        <taxon>Eukaryota</taxon>
        <taxon>Discoba</taxon>
        <taxon>Euglenozoa</taxon>
        <taxon>Kinetoplastea</taxon>
        <taxon>Metakinetoplastina</taxon>
        <taxon>Trypanosomatida</taxon>
        <taxon>Trypanosomatidae</taxon>
        <taxon>Leishmaniinae</taxon>
        <taxon>Leishmania</taxon>
        <taxon>lizard Leishmania</taxon>
    </lineage>
</organism>
<dbReference type="InterPro" id="IPR002110">
    <property type="entry name" value="Ankyrin_rpt"/>
</dbReference>
<name>A0A640KSX6_LEITA</name>
<dbReference type="PROSITE" id="PS50297">
    <property type="entry name" value="ANK_REP_REGION"/>
    <property type="match status" value="2"/>
</dbReference>
<protein>
    <submittedName>
        <fullName evidence="5">Ankyrin repeat protein, putative</fullName>
    </submittedName>
</protein>
<feature type="region of interest" description="Disordered" evidence="4">
    <location>
        <begin position="2097"/>
        <end position="2116"/>
    </location>
</feature>
<feature type="region of interest" description="Disordered" evidence="4">
    <location>
        <begin position="127"/>
        <end position="149"/>
    </location>
</feature>
<evidence type="ECO:0000256" key="4">
    <source>
        <dbReference type="SAM" id="MobiDB-lite"/>
    </source>
</evidence>
<feature type="region of interest" description="Disordered" evidence="4">
    <location>
        <begin position="1814"/>
        <end position="1841"/>
    </location>
</feature>
<dbReference type="VEuPathDB" id="TriTrypDB:LtaPh_3520800"/>
<keyword evidence="1" id="KW-0677">Repeat</keyword>
<feature type="compositionally biased region" description="Basic residues" evidence="4">
    <location>
        <begin position="181"/>
        <end position="190"/>
    </location>
</feature>
<keyword evidence="2 3" id="KW-0040">ANK repeat</keyword>
<feature type="compositionally biased region" description="Low complexity" evidence="4">
    <location>
        <begin position="2097"/>
        <end position="2106"/>
    </location>
</feature>
<dbReference type="InterPro" id="IPR036770">
    <property type="entry name" value="Ankyrin_rpt-contain_sf"/>
</dbReference>
<dbReference type="EMBL" id="BLBS01000056">
    <property type="protein sequence ID" value="GET92716.1"/>
    <property type="molecule type" value="Genomic_DNA"/>
</dbReference>
<dbReference type="Gene3D" id="1.25.40.20">
    <property type="entry name" value="Ankyrin repeat-containing domain"/>
    <property type="match status" value="4"/>
</dbReference>
<evidence type="ECO:0000313" key="5">
    <source>
        <dbReference type="EMBL" id="GET92716.1"/>
    </source>
</evidence>
<feature type="repeat" description="ANK" evidence="3">
    <location>
        <begin position="499"/>
        <end position="521"/>
    </location>
</feature>
<gene>
    <name evidence="5" type="ORF">LtaPh_3520800</name>
</gene>
<feature type="compositionally biased region" description="Polar residues" evidence="4">
    <location>
        <begin position="127"/>
        <end position="139"/>
    </location>
</feature>
<feature type="compositionally biased region" description="Basic residues" evidence="4">
    <location>
        <begin position="2001"/>
        <end position="2014"/>
    </location>
</feature>
<evidence type="ECO:0000256" key="1">
    <source>
        <dbReference type="ARBA" id="ARBA00022737"/>
    </source>
</evidence>
<evidence type="ECO:0000256" key="3">
    <source>
        <dbReference type="PROSITE-ProRule" id="PRU00023"/>
    </source>
</evidence>
<dbReference type="PANTHER" id="PTHR24173">
    <property type="entry name" value="ANKYRIN REPEAT CONTAINING"/>
    <property type="match status" value="1"/>
</dbReference>
<keyword evidence="6" id="KW-1185">Reference proteome</keyword>
<comment type="caution">
    <text evidence="5">The sequence shown here is derived from an EMBL/GenBank/DDBJ whole genome shotgun (WGS) entry which is preliminary data.</text>
</comment>
<feature type="region of interest" description="Disordered" evidence="4">
    <location>
        <begin position="1952"/>
        <end position="2034"/>
    </location>
</feature>
<dbReference type="PANTHER" id="PTHR24173:SF74">
    <property type="entry name" value="ANKYRIN REPEAT DOMAIN-CONTAINING PROTEIN 16"/>
    <property type="match status" value="1"/>
</dbReference>
<evidence type="ECO:0000313" key="6">
    <source>
        <dbReference type="Proteomes" id="UP000419144"/>
    </source>
</evidence>
<feature type="region of interest" description="Disordered" evidence="4">
    <location>
        <begin position="175"/>
        <end position="194"/>
    </location>
</feature>
<dbReference type="OrthoDB" id="272079at2759"/>
<feature type="compositionally biased region" description="Basic and acidic residues" evidence="4">
    <location>
        <begin position="1823"/>
        <end position="1832"/>
    </location>
</feature>
<feature type="repeat" description="ANK" evidence="3">
    <location>
        <begin position="571"/>
        <end position="603"/>
    </location>
</feature>
<evidence type="ECO:0000256" key="2">
    <source>
        <dbReference type="ARBA" id="ARBA00023043"/>
    </source>
</evidence>
<sequence length="2211" mass="238124">MEAPSNITPARAPILCLVCTATACGSQLIATINVTLDTTLAEVRSVLVSLATGGDGGPAAVKQPPTNVSPQQAHTIISSPLHPFNFTETFSFVHCGGCRAYARAKEASLHLEDVLPHYPRFGVPPESLSTREGLSSSTAVLGPATPGDRRRVCTSSCTRWIPDAAPPLVVVAHPRRQEGRRSHRRNKRGSHRAEAKSIPMLNASYMPQQKRYALAALFVTPGDYAEGGLRAERVVAERLQLQLPDSPGALGDAVRVSGFLSPAMLAANYGRPFRMETWCSGVTRWNGNTEDLLGRTLLHEAAQVGNEAVVHFLVSQPYVAVDVAERQSGCTALHFAALGNHVGVVKVLLEEGGAHPLIPNRAGDTPLHVALERRRAALVGLLCARLRVLQVPHEALQEEPMRNRIGYTPVELFHLYSPSLGDLCRDGASLLAVKSLVHHYFFSSDQVTARDAFSGQSVLHAAAAGSGLDVVRYVSEDLGLAARLSVPDGPYAELLCDYRRQTPLHVAAATGEPACVQYLLQTLPASCLMQTDVNGNTPLLVAMKARRWRVVELLLAQCPPGTLAAAVQDRNGLSALHFACSLGMTRVAAILLQHHGAVAAQSSVAARQVSSSSRASPMIADVQWGAHCENVALVQHSALQGRLRKLEEREIRRQAQRQQRSAVAGGSLASHSGCSYCPLPEDVDPVTAVKAARQYPYGGARRGYTPLRCTLLYAARRVNGSASVPADLLRLLCEYGALTVETADDTRDLLFYLLIHRSDAAAEPLLDWVTKRCEAAVAVLRHDNVLLCRFCALGDAVGVRWCVEKQLCDVQATHVNPLVACAAAGDAAAAAFLIRCAGADVNAMVGHESALAVALREGHEEVAQILILSRAALSSRDGSWTALQQATNSNLESVVRGLLGSRAIDSLDVSRVLLHTLQGLLYERPSRRRERSRLASYLALACDPLTFEVHPTEMLHLSAAVGCFDATCTLVERLEALPKTVWAELLATAPPPPPRPMVLVEPTLVSLTIKSPRLLPSRLTGRGGLYRPPKPFHRLVVPTVRRATVATLLHRVKVRDVYSYAVEAGQIDLVRSLRYGLHLPPWPLRDVRGWTVTDYAMAHRGRSRASLVALFVATGIPPATRHGRRMRHSSGDDVLVAAVHSAQQQRWKAAAVSQPAANVQCDAGAEERHAAEQAATEALAFVADTLFCLVNASAETRVSNGCAAMVRCVLDAYLETRHMNDFHNGRCAWLGRVVVACAAAGRLDLLRLLKENYGVDLAQDWFSGALRPPLGASDTRPTPLLMAVHQRHSDVVTYLLKAGCAVHERSGLSVDMAAHVPLRNIRTSLITPLCLAAWKRDYTLLRLLLAASPPLRPEDTEEEAGRSVGDVLRGLVMSARPGIQREAESALADCVRSLATAGHPLRFAGTVRVAAAKGLVQVAQALVECYGSAALLADLAVSLDSGHAEANEKAEDAAKPRARRQLTALAYFAADARLVPALRSLLVERMVDEYQLESSRLTTLATTLQALCRKGGRRGVRVTAAAVDYALWCACADGAVVLLALGLIGRGVTPAPRPLCSAGISVAPVSAQAMSLCLHLSNVLRLWHKRCSQYNSYTVLHSATELGYGDVVSALTAEMMGLHLPVVGFDGSGSVLTYSNTRATVTAPSLYALAATHADGWRWFPYFERVELVLDPCSLYISARDIFALIFSGFGVSQAVDRVCRRAAQHKLLGDVFSVFDATGTPAAASASLGEMSNSNGLKSVGDIGGAPAATRGCAVSVSFVSRQLQLRPAAFFFGRGNLRAHEHDVTDMRYLCRQLRVGAVHCRTRTFVGVPQRHGNTTYHGRRQEGNREGAPRASESYNDRWQSGRTMAPAARINALSASPASLLRSLPRRWYKCECRTGAHLWCRLLYGRFDAVHGDAGRGAPASPKLHHGTNVRGYTDPLTLLARCYSTQGDDQPTRHFGRFAAEMATPGVHHATGGPPIRGGADDRHGESPPRAERSASTTALLIPVTARRDPRRFETRHRQRAARHACRRPLGAKGRTHRGDAPLSALRRGGGRRCARLHERLPRAAAPSVVCAGDPCSSSSADGPTVSHAAVSDTPDGRCGWRTYGTRGSAAQAASSESEGQGGPYCRHARRGARSQSSCGVAPGGQRRHLHQRLMRTHSGDAGRLGRLRRSRYATRAELLPCRRLDIRANVCIALRGSRWMLAYYGCGTEAGGAAQCAADGWQS</sequence>
<feature type="compositionally biased region" description="Basic and acidic residues" evidence="4">
    <location>
        <begin position="1966"/>
        <end position="1980"/>
    </location>
</feature>
<dbReference type="Pfam" id="PF12796">
    <property type="entry name" value="Ank_2"/>
    <property type="match status" value="1"/>
</dbReference>
<dbReference type="SUPFAM" id="SSF48403">
    <property type="entry name" value="Ankyrin repeat"/>
    <property type="match status" value="3"/>
</dbReference>